<organism evidence="2 3">
    <name type="scientific">Ceriporiopsis subvermispora (strain B)</name>
    <name type="common">White-rot fungus</name>
    <name type="synonym">Gelatoporia subvermispora</name>
    <dbReference type="NCBI Taxonomy" id="914234"/>
    <lineage>
        <taxon>Eukaryota</taxon>
        <taxon>Fungi</taxon>
        <taxon>Dikarya</taxon>
        <taxon>Basidiomycota</taxon>
        <taxon>Agaricomycotina</taxon>
        <taxon>Agaricomycetes</taxon>
        <taxon>Polyporales</taxon>
        <taxon>Gelatoporiaceae</taxon>
        <taxon>Gelatoporia</taxon>
    </lineage>
</organism>
<dbReference type="AlphaFoldDB" id="M2QWH9"/>
<accession>M2QWH9</accession>
<evidence type="ECO:0000256" key="1">
    <source>
        <dbReference type="SAM" id="MobiDB-lite"/>
    </source>
</evidence>
<evidence type="ECO:0000313" key="2">
    <source>
        <dbReference type="EMBL" id="EMD36480.1"/>
    </source>
</evidence>
<protein>
    <submittedName>
        <fullName evidence="2">Uncharacterized protein</fullName>
    </submittedName>
</protein>
<gene>
    <name evidence="2" type="ORF">CERSUDRAFT_115511</name>
</gene>
<evidence type="ECO:0000313" key="3">
    <source>
        <dbReference type="Proteomes" id="UP000016930"/>
    </source>
</evidence>
<dbReference type="HOGENOM" id="CLU_2066930_0_0_1"/>
<keyword evidence="3" id="KW-1185">Reference proteome</keyword>
<dbReference type="EMBL" id="KB445798">
    <property type="protein sequence ID" value="EMD36480.1"/>
    <property type="molecule type" value="Genomic_DNA"/>
</dbReference>
<feature type="compositionally biased region" description="Polar residues" evidence="1">
    <location>
        <begin position="108"/>
        <end position="119"/>
    </location>
</feature>
<feature type="region of interest" description="Disordered" evidence="1">
    <location>
        <begin position="87"/>
        <end position="119"/>
    </location>
</feature>
<proteinExistence type="predicted"/>
<feature type="non-terminal residue" evidence="2">
    <location>
        <position position="119"/>
    </location>
</feature>
<name>M2QWH9_CERS8</name>
<sequence length="119" mass="13226">MKILSVTGPRPLPWRRTAEQLRASVAQPPSYNVWLARLRHTLPSAVLDLSKTNLDTRSGFVIALMEATLHDSPEAARHRTLEELGQRAGFAQETQDKQPSGRCVTEYAKTSSPTENNSN</sequence>
<dbReference type="Proteomes" id="UP000016930">
    <property type="component" value="Unassembled WGS sequence"/>
</dbReference>
<reference evidence="2 3" key="1">
    <citation type="journal article" date="2012" name="Proc. Natl. Acad. Sci. U.S.A.">
        <title>Comparative genomics of Ceriporiopsis subvermispora and Phanerochaete chrysosporium provide insight into selective ligninolysis.</title>
        <authorList>
            <person name="Fernandez-Fueyo E."/>
            <person name="Ruiz-Duenas F.J."/>
            <person name="Ferreira P."/>
            <person name="Floudas D."/>
            <person name="Hibbett D.S."/>
            <person name="Canessa P."/>
            <person name="Larrondo L.F."/>
            <person name="James T.Y."/>
            <person name="Seelenfreund D."/>
            <person name="Lobos S."/>
            <person name="Polanco R."/>
            <person name="Tello M."/>
            <person name="Honda Y."/>
            <person name="Watanabe T."/>
            <person name="Watanabe T."/>
            <person name="Ryu J.S."/>
            <person name="Kubicek C.P."/>
            <person name="Schmoll M."/>
            <person name="Gaskell J."/>
            <person name="Hammel K.E."/>
            <person name="St John F.J."/>
            <person name="Vanden Wymelenberg A."/>
            <person name="Sabat G."/>
            <person name="Splinter BonDurant S."/>
            <person name="Syed K."/>
            <person name="Yadav J.S."/>
            <person name="Doddapaneni H."/>
            <person name="Subramanian V."/>
            <person name="Lavin J.L."/>
            <person name="Oguiza J.A."/>
            <person name="Perez G."/>
            <person name="Pisabarro A.G."/>
            <person name="Ramirez L."/>
            <person name="Santoyo F."/>
            <person name="Master E."/>
            <person name="Coutinho P.M."/>
            <person name="Henrissat B."/>
            <person name="Lombard V."/>
            <person name="Magnuson J.K."/>
            <person name="Kuees U."/>
            <person name="Hori C."/>
            <person name="Igarashi K."/>
            <person name="Samejima M."/>
            <person name="Held B.W."/>
            <person name="Barry K.W."/>
            <person name="LaButti K.M."/>
            <person name="Lapidus A."/>
            <person name="Lindquist E.A."/>
            <person name="Lucas S.M."/>
            <person name="Riley R."/>
            <person name="Salamov A.A."/>
            <person name="Hoffmeister D."/>
            <person name="Schwenk D."/>
            <person name="Hadar Y."/>
            <person name="Yarden O."/>
            <person name="de Vries R.P."/>
            <person name="Wiebenga A."/>
            <person name="Stenlid J."/>
            <person name="Eastwood D."/>
            <person name="Grigoriev I.V."/>
            <person name="Berka R.M."/>
            <person name="Blanchette R.A."/>
            <person name="Kersten P."/>
            <person name="Martinez A.T."/>
            <person name="Vicuna R."/>
            <person name="Cullen D."/>
        </authorList>
    </citation>
    <scope>NUCLEOTIDE SEQUENCE [LARGE SCALE GENOMIC DNA]</scope>
    <source>
        <strain evidence="2 3">B</strain>
    </source>
</reference>